<dbReference type="InterPro" id="IPR036770">
    <property type="entry name" value="Ankyrin_rpt-contain_sf"/>
</dbReference>
<evidence type="ECO:0000313" key="7">
    <source>
        <dbReference type="EnsemblPlants" id="EMT02081"/>
    </source>
</evidence>
<evidence type="ECO:0000256" key="3">
    <source>
        <dbReference type="ARBA" id="ARBA00022737"/>
    </source>
</evidence>
<evidence type="ECO:0000256" key="2">
    <source>
        <dbReference type="ARBA" id="ARBA00022692"/>
    </source>
</evidence>
<dbReference type="Pfam" id="PF12796">
    <property type="entry name" value="Ank_2"/>
    <property type="match status" value="3"/>
</dbReference>
<organism evidence="7">
    <name type="scientific">Aegilops tauschii</name>
    <name type="common">Tausch's goatgrass</name>
    <name type="synonym">Aegilops squarrosa</name>
    <dbReference type="NCBI Taxonomy" id="37682"/>
    <lineage>
        <taxon>Eukaryota</taxon>
        <taxon>Viridiplantae</taxon>
        <taxon>Streptophyta</taxon>
        <taxon>Embryophyta</taxon>
        <taxon>Tracheophyta</taxon>
        <taxon>Spermatophyta</taxon>
        <taxon>Magnoliopsida</taxon>
        <taxon>Liliopsida</taxon>
        <taxon>Poales</taxon>
        <taxon>Poaceae</taxon>
        <taxon>BOP clade</taxon>
        <taxon>Pooideae</taxon>
        <taxon>Triticodae</taxon>
        <taxon>Triticeae</taxon>
        <taxon>Triticinae</taxon>
        <taxon>Aegilops</taxon>
    </lineage>
</organism>
<dbReference type="PROSITE" id="PS50297">
    <property type="entry name" value="ANK_REP_REGION"/>
    <property type="match status" value="1"/>
</dbReference>
<sequence>MSLMSLLHPWLMAALLPKGITAKGDNALHAVASNGDSKKFLKCAIIIFKRDQDLLFVVTKKGDTPLHYAARAGKSQMVSCLVQLAESCKRLHELLRKENVLQETALHDAVPIGNEDIVERILKSDSDLANYPKEGISPLYLAISLQRSTITQTLHDKSNGNLSYFGTDGQNALHAASIRARGVVANSSSNALAVGLWDAQQLGVMSSSNVSPAATGGDTKPAPINPLLLASTSVGSWTALNYLLSKEDKQASPMVQPTQVFLDLLVGYPTSNSTKGRFTVQQASEDVENVVDQPASTTAGLLLNGVTAEGDTALHVVASHGDDKKFLKCAIIIFKRDQDLLFAVNNKGDTPLHCAARAGCNRFHEFLRKENVLKETALHDAVRIGNQDIVEGLLKADPDLANYPKEGTSPLYLAISLQRYSIARTLHDKSNGNLSYSGPHGQNALHAATFRTIGITKHILNWNNSLTTHGDGDGNTPLHFASVFEHPDGVRLFRQLLEANPSPVYQANNSGSFPIHVAATMGAKDVLNIILEKFPSSAGLRTAQGRTFLHVAIEKKRLNIVSFACQTPSLNWILNMQDSDGNSALHFAVKYAMFHNLCSLCGNMEVDLSLANNNKQTPIDLSRSLFPRGLNHVWNSDQMIYVALNLVGAKNSSVLLDHIVERDSFRVKPEDEVKEAQKMKEASQMLGIGSVLIATVSFGATFAVPGGFIADDHTNRGTPTLAGRNFEYLLKLVILARPLCLRMGLYRALKQLAMMMLDIILFELWPFVLIFGWAAIARKLRNL</sequence>
<evidence type="ECO:0000256" key="5">
    <source>
        <dbReference type="ARBA" id="ARBA00023043"/>
    </source>
</evidence>
<dbReference type="PANTHER" id="PTHR24186:SF50">
    <property type="entry name" value="ANKYRIN REPEAT-CONTAINING PROTEIN ITN1-LIKE ISOFORM X1"/>
    <property type="match status" value="1"/>
</dbReference>
<keyword evidence="5" id="KW-0040">ANK repeat</keyword>
<dbReference type="GO" id="GO:0005886">
    <property type="term" value="C:plasma membrane"/>
    <property type="evidence" value="ECO:0007669"/>
    <property type="project" value="TreeGrafter"/>
</dbReference>
<accession>R7W4S1</accession>
<dbReference type="Pfam" id="PF00023">
    <property type="entry name" value="Ank"/>
    <property type="match status" value="1"/>
</dbReference>
<evidence type="ECO:0000256" key="6">
    <source>
        <dbReference type="ARBA" id="ARBA00023136"/>
    </source>
</evidence>
<dbReference type="PROSITE" id="PS50088">
    <property type="entry name" value="ANK_REPEAT"/>
    <property type="match status" value="1"/>
</dbReference>
<keyword evidence="2" id="KW-0812">Transmembrane</keyword>
<evidence type="ECO:0000256" key="1">
    <source>
        <dbReference type="ARBA" id="ARBA00004141"/>
    </source>
</evidence>
<dbReference type="SMART" id="SM00248">
    <property type="entry name" value="ANK"/>
    <property type="match status" value="11"/>
</dbReference>
<reference evidence="7" key="1">
    <citation type="submission" date="2015-06" db="UniProtKB">
        <authorList>
            <consortium name="EnsemblPlants"/>
        </authorList>
    </citation>
    <scope>IDENTIFICATION</scope>
</reference>
<dbReference type="SUPFAM" id="SSF48403">
    <property type="entry name" value="Ankyrin repeat"/>
    <property type="match status" value="2"/>
</dbReference>
<dbReference type="PANTHER" id="PTHR24186">
    <property type="entry name" value="PROTEIN PHOSPHATASE 1 REGULATORY SUBUNIT"/>
    <property type="match status" value="1"/>
</dbReference>
<keyword evidence="4" id="KW-1133">Transmembrane helix</keyword>
<keyword evidence="6" id="KW-0472">Membrane</keyword>
<protein>
    <submittedName>
        <fullName evidence="7">Uncharacterized protein</fullName>
    </submittedName>
</protein>
<dbReference type="InterPro" id="IPR002110">
    <property type="entry name" value="Ankyrin_rpt"/>
</dbReference>
<evidence type="ECO:0000256" key="4">
    <source>
        <dbReference type="ARBA" id="ARBA00022989"/>
    </source>
</evidence>
<proteinExistence type="predicted"/>
<dbReference type="Gene3D" id="1.25.40.20">
    <property type="entry name" value="Ankyrin repeat-containing domain"/>
    <property type="match status" value="4"/>
</dbReference>
<dbReference type="InterPro" id="IPR026961">
    <property type="entry name" value="PGG_dom"/>
</dbReference>
<comment type="subcellular location">
    <subcellularLocation>
        <location evidence="1">Membrane</location>
        <topology evidence="1">Multi-pass membrane protein</topology>
    </subcellularLocation>
</comment>
<dbReference type="EnsemblPlants" id="EMT02081">
    <property type="protein sequence ID" value="EMT02081"/>
    <property type="gene ID" value="F775_18911"/>
</dbReference>
<keyword evidence="3" id="KW-0677">Repeat</keyword>
<name>R7W4S1_AEGTA</name>
<dbReference type="Pfam" id="PF13962">
    <property type="entry name" value="PGG"/>
    <property type="match status" value="1"/>
</dbReference>
<dbReference type="AlphaFoldDB" id="R7W4S1"/>